<organism evidence="1 2">
    <name type="scientific">Cirrhinus molitorella</name>
    <name type="common">mud carp</name>
    <dbReference type="NCBI Taxonomy" id="172907"/>
    <lineage>
        <taxon>Eukaryota</taxon>
        <taxon>Metazoa</taxon>
        <taxon>Chordata</taxon>
        <taxon>Craniata</taxon>
        <taxon>Vertebrata</taxon>
        <taxon>Euteleostomi</taxon>
        <taxon>Actinopterygii</taxon>
        <taxon>Neopterygii</taxon>
        <taxon>Teleostei</taxon>
        <taxon>Ostariophysi</taxon>
        <taxon>Cypriniformes</taxon>
        <taxon>Cyprinidae</taxon>
        <taxon>Labeoninae</taxon>
        <taxon>Labeonini</taxon>
        <taxon>Cirrhinus</taxon>
    </lineage>
</organism>
<comment type="caution">
    <text evidence="1">The sequence shown here is derived from an EMBL/GenBank/DDBJ whole genome shotgun (WGS) entry which is preliminary data.</text>
</comment>
<dbReference type="EMBL" id="JAYMGO010000016">
    <property type="protein sequence ID" value="KAL1259547.1"/>
    <property type="molecule type" value="Genomic_DNA"/>
</dbReference>
<dbReference type="Proteomes" id="UP001558613">
    <property type="component" value="Unassembled WGS sequence"/>
</dbReference>
<protein>
    <submittedName>
        <fullName evidence="1">Uncharacterized protein</fullName>
    </submittedName>
</protein>
<gene>
    <name evidence="1" type="ORF">QQF64_010124</name>
</gene>
<evidence type="ECO:0000313" key="2">
    <source>
        <dbReference type="Proteomes" id="UP001558613"/>
    </source>
</evidence>
<keyword evidence="2" id="KW-1185">Reference proteome</keyword>
<name>A0ABR3M333_9TELE</name>
<proteinExistence type="predicted"/>
<reference evidence="1 2" key="1">
    <citation type="submission" date="2023-09" db="EMBL/GenBank/DDBJ databases">
        <authorList>
            <person name="Wang M."/>
        </authorList>
    </citation>
    <scope>NUCLEOTIDE SEQUENCE [LARGE SCALE GENOMIC DNA]</scope>
    <source>
        <strain evidence="1">GT-2023</strain>
        <tissue evidence="1">Liver</tissue>
    </source>
</reference>
<accession>A0ABR3M333</accession>
<evidence type="ECO:0000313" key="1">
    <source>
        <dbReference type="EMBL" id="KAL1259547.1"/>
    </source>
</evidence>
<sequence length="83" mass="9468">MNSSDISFLHNFNATVERAQSSQQDPQMLSGALINVAEHLRNLTFRVWKKMQELIKNTPVILDPNTANSHLILLELLSELAFY</sequence>